<dbReference type="Pfam" id="PF08220">
    <property type="entry name" value="HTH_DeoR"/>
    <property type="match status" value="1"/>
</dbReference>
<evidence type="ECO:0000313" key="5">
    <source>
        <dbReference type="EMBL" id="PSL06048.1"/>
    </source>
</evidence>
<evidence type="ECO:0000313" key="6">
    <source>
        <dbReference type="Proteomes" id="UP000243528"/>
    </source>
</evidence>
<sequence>MSSTVDGRDHQANLRYDAAPQRRAVIVNQLRRSGHVSVSDVAQLLSVSEMTVRRDLRRLAATGDAVLVHGGASLPPGARANPAFVARAMLNSEGKRRIGQAAAAMVPPDATVGVDAGTTALEVANALPEEFSGCVVTHSVPVLAAMMTRPSARTIAVGGELSQENQALIGSNAAQFVGDLRLRVMMLGAAAIDTRGAYVRSELELGVKRAMLDVADQVILLCDVSKENAAGTVRVCGIDRVDTVVTDAPLGDELTARLHEGGTRIVVA</sequence>
<comment type="caution">
    <text evidence="5">The sequence shown here is derived from an EMBL/GenBank/DDBJ whole genome shotgun (WGS) entry which is preliminary data.</text>
</comment>
<dbReference type="SUPFAM" id="SSF46785">
    <property type="entry name" value="Winged helix' DNA-binding domain"/>
    <property type="match status" value="1"/>
</dbReference>
<dbReference type="Gene3D" id="1.10.10.10">
    <property type="entry name" value="Winged helix-like DNA-binding domain superfamily/Winged helix DNA-binding domain"/>
    <property type="match status" value="1"/>
</dbReference>
<dbReference type="InterPro" id="IPR037171">
    <property type="entry name" value="NagB/RpiA_transferase-like"/>
</dbReference>
<dbReference type="EMBL" id="PYGE01000003">
    <property type="protein sequence ID" value="PSL06048.1"/>
    <property type="molecule type" value="Genomic_DNA"/>
</dbReference>
<proteinExistence type="predicted"/>
<protein>
    <submittedName>
        <fullName evidence="5">DeoR family transcriptional regulator</fullName>
    </submittedName>
</protein>
<dbReference type="PRINTS" id="PR00037">
    <property type="entry name" value="HTHLACR"/>
</dbReference>
<dbReference type="InterPro" id="IPR050313">
    <property type="entry name" value="Carb_Metab_HTH_regulators"/>
</dbReference>
<organism evidence="5 6">
    <name type="scientific">Haloactinopolyspora alba</name>
    <dbReference type="NCBI Taxonomy" id="648780"/>
    <lineage>
        <taxon>Bacteria</taxon>
        <taxon>Bacillati</taxon>
        <taxon>Actinomycetota</taxon>
        <taxon>Actinomycetes</taxon>
        <taxon>Jiangellales</taxon>
        <taxon>Jiangellaceae</taxon>
        <taxon>Haloactinopolyspora</taxon>
    </lineage>
</organism>
<dbReference type="PROSITE" id="PS00894">
    <property type="entry name" value="HTH_DEOR_1"/>
    <property type="match status" value="1"/>
</dbReference>
<dbReference type="OrthoDB" id="7688673at2"/>
<dbReference type="PROSITE" id="PS51000">
    <property type="entry name" value="HTH_DEOR_2"/>
    <property type="match status" value="1"/>
</dbReference>
<dbReference type="GO" id="GO:0003700">
    <property type="term" value="F:DNA-binding transcription factor activity"/>
    <property type="evidence" value="ECO:0007669"/>
    <property type="project" value="InterPro"/>
</dbReference>
<dbReference type="GO" id="GO:0003677">
    <property type="term" value="F:DNA binding"/>
    <property type="evidence" value="ECO:0007669"/>
    <property type="project" value="UniProtKB-KW"/>
</dbReference>
<dbReference type="PANTHER" id="PTHR30363:SF44">
    <property type="entry name" value="AGA OPERON TRANSCRIPTIONAL REPRESSOR-RELATED"/>
    <property type="match status" value="1"/>
</dbReference>
<dbReference type="InterPro" id="IPR018356">
    <property type="entry name" value="Tscrpt_reg_HTH_DeoR_CS"/>
</dbReference>
<dbReference type="InterPro" id="IPR014036">
    <property type="entry name" value="DeoR-like_C"/>
</dbReference>
<dbReference type="RefSeq" id="WP_106536268.1">
    <property type="nucleotide sequence ID" value="NZ_ML142901.1"/>
</dbReference>
<accession>A0A2P8E9C9</accession>
<evidence type="ECO:0000256" key="1">
    <source>
        <dbReference type="ARBA" id="ARBA00023015"/>
    </source>
</evidence>
<keyword evidence="6" id="KW-1185">Reference proteome</keyword>
<dbReference type="SUPFAM" id="SSF100950">
    <property type="entry name" value="NagB/RpiA/CoA transferase-like"/>
    <property type="match status" value="1"/>
</dbReference>
<dbReference type="InterPro" id="IPR001034">
    <property type="entry name" value="DeoR_HTH"/>
</dbReference>
<dbReference type="PANTHER" id="PTHR30363">
    <property type="entry name" value="HTH-TYPE TRANSCRIPTIONAL REGULATOR SRLR-RELATED"/>
    <property type="match status" value="1"/>
</dbReference>
<gene>
    <name evidence="5" type="ORF">CLV30_103203</name>
</gene>
<dbReference type="InterPro" id="IPR036388">
    <property type="entry name" value="WH-like_DNA-bd_sf"/>
</dbReference>
<feature type="domain" description="HTH deoR-type" evidence="4">
    <location>
        <begin position="19"/>
        <end position="74"/>
    </location>
</feature>
<dbReference type="SMART" id="SM00420">
    <property type="entry name" value="HTH_DEOR"/>
    <property type="match status" value="1"/>
</dbReference>
<name>A0A2P8E9C9_9ACTN</name>
<keyword evidence="2" id="KW-0238">DNA-binding</keyword>
<dbReference type="SMART" id="SM01134">
    <property type="entry name" value="DeoRC"/>
    <property type="match status" value="1"/>
</dbReference>
<dbReference type="InterPro" id="IPR036390">
    <property type="entry name" value="WH_DNA-bd_sf"/>
</dbReference>
<dbReference type="Proteomes" id="UP000243528">
    <property type="component" value="Unassembled WGS sequence"/>
</dbReference>
<keyword evidence="3" id="KW-0804">Transcription</keyword>
<keyword evidence="1" id="KW-0805">Transcription regulation</keyword>
<evidence type="ECO:0000256" key="2">
    <source>
        <dbReference type="ARBA" id="ARBA00023125"/>
    </source>
</evidence>
<dbReference type="AlphaFoldDB" id="A0A2P8E9C9"/>
<evidence type="ECO:0000256" key="3">
    <source>
        <dbReference type="ARBA" id="ARBA00023163"/>
    </source>
</evidence>
<evidence type="ECO:0000259" key="4">
    <source>
        <dbReference type="PROSITE" id="PS51000"/>
    </source>
</evidence>
<dbReference type="Pfam" id="PF00455">
    <property type="entry name" value="DeoRC"/>
    <property type="match status" value="1"/>
</dbReference>
<reference evidence="5 6" key="1">
    <citation type="submission" date="2018-03" db="EMBL/GenBank/DDBJ databases">
        <title>Genomic Encyclopedia of Archaeal and Bacterial Type Strains, Phase II (KMG-II): from individual species to whole genera.</title>
        <authorList>
            <person name="Goeker M."/>
        </authorList>
    </citation>
    <scope>NUCLEOTIDE SEQUENCE [LARGE SCALE GENOMIC DNA]</scope>
    <source>
        <strain evidence="5 6">DSM 45211</strain>
    </source>
</reference>